<feature type="chain" id="PRO_5002724239" evidence="2">
    <location>
        <begin position="23"/>
        <end position="883"/>
    </location>
</feature>
<accession>A8N168</accession>
<feature type="compositionally biased region" description="Low complexity" evidence="1">
    <location>
        <begin position="532"/>
        <end position="544"/>
    </location>
</feature>
<dbReference type="VEuPathDB" id="FungiDB:CC1G_10266"/>
<feature type="compositionally biased region" description="Polar residues" evidence="1">
    <location>
        <begin position="51"/>
        <end position="61"/>
    </location>
</feature>
<dbReference type="EMBL" id="AACS02000001">
    <property type="protein sequence ID" value="EAU93198.2"/>
    <property type="molecule type" value="Genomic_DNA"/>
</dbReference>
<feature type="compositionally biased region" description="Low complexity" evidence="1">
    <location>
        <begin position="444"/>
        <end position="453"/>
    </location>
</feature>
<feature type="region of interest" description="Disordered" evidence="1">
    <location>
        <begin position="444"/>
        <end position="590"/>
    </location>
</feature>
<feature type="compositionally biased region" description="Low complexity" evidence="1">
    <location>
        <begin position="176"/>
        <end position="209"/>
    </location>
</feature>
<dbReference type="HOGENOM" id="CLU_326249_0_0_1"/>
<dbReference type="Proteomes" id="UP000001861">
    <property type="component" value="Unassembled WGS sequence"/>
</dbReference>
<dbReference type="GeneID" id="6005020"/>
<comment type="caution">
    <text evidence="3">The sequence shown here is derived from an EMBL/GenBank/DDBJ whole genome shotgun (WGS) entry which is preliminary data.</text>
</comment>
<feature type="compositionally biased region" description="Low complexity" evidence="1">
    <location>
        <begin position="764"/>
        <end position="791"/>
    </location>
</feature>
<gene>
    <name evidence="3" type="ORF">CC1G_10266</name>
</gene>
<reference evidence="3 4" key="1">
    <citation type="journal article" date="2010" name="Proc. Natl. Acad. Sci. U.S.A.">
        <title>Insights into evolution of multicellular fungi from the assembled chromosomes of the mushroom Coprinopsis cinerea (Coprinus cinereus).</title>
        <authorList>
            <person name="Stajich J.E."/>
            <person name="Wilke S.K."/>
            <person name="Ahren D."/>
            <person name="Au C.H."/>
            <person name="Birren B.W."/>
            <person name="Borodovsky M."/>
            <person name="Burns C."/>
            <person name="Canback B."/>
            <person name="Casselton L.A."/>
            <person name="Cheng C.K."/>
            <person name="Deng J."/>
            <person name="Dietrich F.S."/>
            <person name="Fargo D.C."/>
            <person name="Farman M.L."/>
            <person name="Gathman A.C."/>
            <person name="Goldberg J."/>
            <person name="Guigo R."/>
            <person name="Hoegger P.J."/>
            <person name="Hooker J.B."/>
            <person name="Huggins A."/>
            <person name="James T.Y."/>
            <person name="Kamada T."/>
            <person name="Kilaru S."/>
            <person name="Kodira C."/>
            <person name="Kues U."/>
            <person name="Kupfer D."/>
            <person name="Kwan H.S."/>
            <person name="Lomsadze A."/>
            <person name="Li W."/>
            <person name="Lilly W.W."/>
            <person name="Ma L.J."/>
            <person name="Mackey A.J."/>
            <person name="Manning G."/>
            <person name="Martin F."/>
            <person name="Muraguchi H."/>
            <person name="Natvig D.O."/>
            <person name="Palmerini H."/>
            <person name="Ramesh M.A."/>
            <person name="Rehmeyer C.J."/>
            <person name="Roe B.A."/>
            <person name="Shenoy N."/>
            <person name="Stanke M."/>
            <person name="Ter-Hovhannisyan V."/>
            <person name="Tunlid A."/>
            <person name="Velagapudi R."/>
            <person name="Vision T.J."/>
            <person name="Zeng Q."/>
            <person name="Zolan M.E."/>
            <person name="Pukkila P.J."/>
        </authorList>
    </citation>
    <scope>NUCLEOTIDE SEQUENCE [LARGE SCALE GENOMIC DNA]</scope>
    <source>
        <strain evidence="4">Okayama-7 / 130 / ATCC MYA-4618 / FGSC 9003</strain>
    </source>
</reference>
<keyword evidence="2" id="KW-0732">Signal</keyword>
<dbReference type="RefSeq" id="XP_001828595.2">
    <property type="nucleotide sequence ID" value="XM_001828543.2"/>
</dbReference>
<feature type="region of interest" description="Disordered" evidence="1">
    <location>
        <begin position="710"/>
        <end position="798"/>
    </location>
</feature>
<dbReference type="InParanoid" id="A8N168"/>
<organism evidence="3 4">
    <name type="scientific">Coprinopsis cinerea (strain Okayama-7 / 130 / ATCC MYA-4618 / FGSC 9003)</name>
    <name type="common">Inky cap fungus</name>
    <name type="synonym">Hormographiella aspergillata</name>
    <dbReference type="NCBI Taxonomy" id="240176"/>
    <lineage>
        <taxon>Eukaryota</taxon>
        <taxon>Fungi</taxon>
        <taxon>Dikarya</taxon>
        <taxon>Basidiomycota</taxon>
        <taxon>Agaricomycotina</taxon>
        <taxon>Agaricomycetes</taxon>
        <taxon>Agaricomycetidae</taxon>
        <taxon>Agaricales</taxon>
        <taxon>Agaricineae</taxon>
        <taxon>Psathyrellaceae</taxon>
        <taxon>Coprinopsis</taxon>
    </lineage>
</organism>
<feature type="region of interest" description="Disordered" evidence="1">
    <location>
        <begin position="26"/>
        <end position="78"/>
    </location>
</feature>
<name>A8N168_COPC7</name>
<feature type="compositionally biased region" description="Basic residues" evidence="1">
    <location>
        <begin position="227"/>
        <end position="242"/>
    </location>
</feature>
<dbReference type="AlphaFoldDB" id="A8N168"/>
<feature type="region of interest" description="Disordered" evidence="1">
    <location>
        <begin position="173"/>
        <end position="309"/>
    </location>
</feature>
<feature type="signal peptide" evidence="2">
    <location>
        <begin position="1"/>
        <end position="22"/>
    </location>
</feature>
<keyword evidence="4" id="KW-1185">Reference proteome</keyword>
<dbReference type="KEGG" id="cci:CC1G_10266"/>
<feature type="compositionally biased region" description="Basic and acidic residues" evidence="1">
    <location>
        <begin position="715"/>
        <end position="724"/>
    </location>
</feature>
<feature type="compositionally biased region" description="Basic and acidic residues" evidence="1">
    <location>
        <begin position="269"/>
        <end position="289"/>
    </location>
</feature>
<evidence type="ECO:0000256" key="1">
    <source>
        <dbReference type="SAM" id="MobiDB-lite"/>
    </source>
</evidence>
<evidence type="ECO:0000313" key="3">
    <source>
        <dbReference type="EMBL" id="EAU93198.2"/>
    </source>
</evidence>
<evidence type="ECO:0000313" key="4">
    <source>
        <dbReference type="Proteomes" id="UP000001861"/>
    </source>
</evidence>
<evidence type="ECO:0000256" key="2">
    <source>
        <dbReference type="SAM" id="SignalP"/>
    </source>
</evidence>
<proteinExistence type="predicted"/>
<protein>
    <submittedName>
        <fullName evidence="3">Uncharacterized protein</fullName>
    </submittedName>
</protein>
<feature type="compositionally biased region" description="Basic and acidic residues" evidence="1">
    <location>
        <begin position="576"/>
        <end position="590"/>
    </location>
</feature>
<sequence>MRNTPPLIFLLLLALGASTTLSSPLPSGVRDNSGGDNLGHSHGTHVGRAPISNTHQGQVHNPDTVVAPDSPRAHNLPAEYALRTPSRLYPRRVYPLPQPPLPVQEVPSSHARREAIVPRGGDTHVSSNAPVHPREDARAEEFILHINPLPLFPHVRRDVLDVKVNTRPLTKDYVHSDSSSFASPSDGSPAPHSDSSIAADSSTSESTSATLEQRNVGPDNVVLRGAKTGRKFRGGSRARPNRRRDLLDVKVNTAPLTRPEVQGAAGEPHNARSSHDGQDEGDNNNHNDPPRPVLGARAPDTTLTGTLSSGNSYSGAAGNAAGGSVSAVLPPGGKPAGGLLGALSPASGGSLVSLFSGNAGNGGTASSGPSFGSAHPIGNGKYPYLLPPNTKASTASLTTTANVNSNINESLGNAFSGTAGNAAGGNVVQAGGSLIELFSHNAGNAGQANSGGSRVFRRSTRSPPVSPAPALGSPSFEHAHTERVPSQISTALEDASDNDPSECLEARSPSPDPQTAPKHPVNPYVLGSNAHSTPSTPARTTTSPSKERRISSRIARRTKKTTSKKTTTKNKKRAVSKRDITWGPRPRPDLSKLKMRLRKDAAGSSGETHKRSMRNTRDYGYDSYIEKSFFRRPLSAFDRAEEAAVVPLSFQTFGLEHKKSTGLRGCLGRFLALFSPSETSRWFSWSSSSETNRPSNPSFVPAYPFARAFPVGDRGSGKDPKEEPENPEVGINPPPPPPAPTATASNSGRGCGFKPQDSDLTVFPPSSLSPLTPNTSSNSTSTSTPSISTPDSDIHQPESVDVVPSEGAVCDGEDCCLWGIWSPTCRLFNWRRVFGWETPRMSTRTRIVSLREKQGLLDGTTLRKSGFLGVEAWRERFARRLRW</sequence>
<feature type="compositionally biased region" description="Basic residues" evidence="1">
    <location>
        <begin position="554"/>
        <end position="575"/>
    </location>
</feature>